<feature type="transmembrane region" description="Helical" evidence="7">
    <location>
        <begin position="269"/>
        <end position="289"/>
    </location>
</feature>
<feature type="transmembrane region" description="Helical" evidence="7">
    <location>
        <begin position="178"/>
        <end position="199"/>
    </location>
</feature>
<feature type="transmembrane region" description="Helical" evidence="7">
    <location>
        <begin position="7"/>
        <end position="27"/>
    </location>
</feature>
<reference evidence="9" key="1">
    <citation type="submission" date="2019-11" db="EMBL/GenBank/DDBJ databases">
        <authorList>
            <person name="Feng L."/>
        </authorList>
    </citation>
    <scope>NUCLEOTIDE SEQUENCE</scope>
    <source>
        <strain evidence="9">IbartlettiiLFYP30</strain>
    </source>
</reference>
<evidence type="ECO:0000256" key="2">
    <source>
        <dbReference type="ARBA" id="ARBA00007362"/>
    </source>
</evidence>
<feature type="transmembrane region" description="Helical" evidence="7">
    <location>
        <begin position="33"/>
        <end position="55"/>
    </location>
</feature>
<keyword evidence="3" id="KW-1003">Cell membrane</keyword>
<comment type="subcellular location">
    <subcellularLocation>
        <location evidence="1">Cell membrane</location>
        <topology evidence="1">Multi-pass membrane protein</topology>
    </subcellularLocation>
</comment>
<keyword evidence="5 7" id="KW-1133">Transmembrane helix</keyword>
<protein>
    <submittedName>
        <fullName evidence="9">Putative DMT superfamily transporter inner membrane protein</fullName>
    </submittedName>
</protein>
<dbReference type="GO" id="GO:0005886">
    <property type="term" value="C:plasma membrane"/>
    <property type="evidence" value="ECO:0007669"/>
    <property type="project" value="UniProtKB-SubCell"/>
</dbReference>
<dbReference type="PANTHER" id="PTHR42920:SF5">
    <property type="entry name" value="EAMA DOMAIN-CONTAINING PROTEIN"/>
    <property type="match status" value="1"/>
</dbReference>
<dbReference type="RefSeq" id="WP_421800655.1">
    <property type="nucleotide sequence ID" value="NZ_CACRUE010000030.1"/>
</dbReference>
<evidence type="ECO:0000256" key="3">
    <source>
        <dbReference type="ARBA" id="ARBA00022475"/>
    </source>
</evidence>
<keyword evidence="4 7" id="KW-0812">Transmembrane</keyword>
<evidence type="ECO:0000256" key="5">
    <source>
        <dbReference type="ARBA" id="ARBA00022989"/>
    </source>
</evidence>
<name>A0A6N3CPZ7_9FIRM</name>
<gene>
    <name evidence="9" type="ORF">IBLFYP30_01884</name>
</gene>
<feature type="transmembrane region" description="Helical" evidence="7">
    <location>
        <begin position="98"/>
        <end position="116"/>
    </location>
</feature>
<feature type="transmembrane region" description="Helical" evidence="7">
    <location>
        <begin position="67"/>
        <end position="86"/>
    </location>
</feature>
<keyword evidence="6 7" id="KW-0472">Membrane</keyword>
<dbReference type="InterPro" id="IPR037185">
    <property type="entry name" value="EmrE-like"/>
</dbReference>
<evidence type="ECO:0000256" key="7">
    <source>
        <dbReference type="SAM" id="Phobius"/>
    </source>
</evidence>
<evidence type="ECO:0000256" key="4">
    <source>
        <dbReference type="ARBA" id="ARBA00022692"/>
    </source>
</evidence>
<evidence type="ECO:0000313" key="9">
    <source>
        <dbReference type="EMBL" id="VYU15857.1"/>
    </source>
</evidence>
<feature type="transmembrane region" description="Helical" evidence="7">
    <location>
        <begin position="244"/>
        <end position="263"/>
    </location>
</feature>
<feature type="transmembrane region" description="Helical" evidence="7">
    <location>
        <begin position="146"/>
        <end position="166"/>
    </location>
</feature>
<feature type="domain" description="EamA" evidence="8">
    <location>
        <begin position="11"/>
        <end position="139"/>
    </location>
</feature>
<dbReference type="SUPFAM" id="SSF103481">
    <property type="entry name" value="Multidrug resistance efflux transporter EmrE"/>
    <property type="match status" value="2"/>
</dbReference>
<accession>A0A6N3CPZ7</accession>
<organism evidence="9">
    <name type="scientific">Intestinibacter bartlettii</name>
    <dbReference type="NCBI Taxonomy" id="261299"/>
    <lineage>
        <taxon>Bacteria</taxon>
        <taxon>Bacillati</taxon>
        <taxon>Bacillota</taxon>
        <taxon>Clostridia</taxon>
        <taxon>Peptostreptococcales</taxon>
        <taxon>Peptostreptococcaceae</taxon>
        <taxon>Intestinibacter</taxon>
    </lineage>
</organism>
<comment type="similarity">
    <text evidence="2">Belongs to the EamA transporter family.</text>
</comment>
<dbReference type="Pfam" id="PF00892">
    <property type="entry name" value="EamA"/>
    <property type="match status" value="2"/>
</dbReference>
<evidence type="ECO:0000256" key="1">
    <source>
        <dbReference type="ARBA" id="ARBA00004651"/>
    </source>
</evidence>
<proteinExistence type="inferred from homology"/>
<dbReference type="InterPro" id="IPR000620">
    <property type="entry name" value="EamA_dom"/>
</dbReference>
<evidence type="ECO:0000259" key="8">
    <source>
        <dbReference type="Pfam" id="PF00892"/>
    </source>
</evidence>
<dbReference type="PANTHER" id="PTHR42920">
    <property type="entry name" value="OS03G0707200 PROTEIN-RELATED"/>
    <property type="match status" value="1"/>
</dbReference>
<sequence>MKNNKELLYKLCLIVCSIIWGSTFVVIKDATNTMSSGFINASRFTIAAVILLAVYFKKIKNINKSELKHGIIMGVVLFGGYYLQVLGMEYGSTAGKCAFLSATFCVMVPFLSWGVFKKVPDKYSVIAAILCIIGVALVSIENGAHITVGDGIILISAFFYAVNIMFTSEFSTRENNDTIILAFLQIAVVGILSWIVVLIKGEMPQVYNARAVMGVVYLGIFATALCLLMQVISLKHINSTSASIILSLESVFGVMISIVFYNEVVTPKLMAGFVVIFIGIIVCETKLNFLKQKISIKKSITGNYKNNNNSKHLDANESAL</sequence>
<feature type="transmembrane region" description="Helical" evidence="7">
    <location>
        <begin position="211"/>
        <end position="232"/>
    </location>
</feature>
<evidence type="ECO:0000256" key="6">
    <source>
        <dbReference type="ARBA" id="ARBA00023136"/>
    </source>
</evidence>
<dbReference type="EMBL" id="CACRUE010000030">
    <property type="protein sequence ID" value="VYU15857.1"/>
    <property type="molecule type" value="Genomic_DNA"/>
</dbReference>
<dbReference type="AlphaFoldDB" id="A0A6N3CPZ7"/>
<feature type="domain" description="EamA" evidence="8">
    <location>
        <begin position="149"/>
        <end position="282"/>
    </location>
</feature>
<feature type="transmembrane region" description="Helical" evidence="7">
    <location>
        <begin position="123"/>
        <end position="140"/>
    </location>
</feature>
<dbReference type="InterPro" id="IPR051258">
    <property type="entry name" value="Diverse_Substrate_Transporter"/>
</dbReference>